<organism evidence="2 3">
    <name type="scientific">Candidatus Nitrospira nitrificans</name>
    <dbReference type="NCBI Taxonomy" id="1742973"/>
    <lineage>
        <taxon>Bacteria</taxon>
        <taxon>Pseudomonadati</taxon>
        <taxon>Nitrospirota</taxon>
        <taxon>Nitrospiria</taxon>
        <taxon>Nitrospirales</taxon>
        <taxon>Nitrospiraceae</taxon>
        <taxon>Nitrospira</taxon>
    </lineage>
</organism>
<proteinExistence type="predicted"/>
<dbReference type="InterPro" id="IPR029058">
    <property type="entry name" value="AB_hydrolase_fold"/>
</dbReference>
<keyword evidence="3" id="KW-1185">Reference proteome</keyword>
<evidence type="ECO:0000256" key="1">
    <source>
        <dbReference type="SAM" id="MobiDB-lite"/>
    </source>
</evidence>
<gene>
    <name evidence="2" type="ORF">COMA2_110140</name>
</gene>
<name>A0A0S4LCK9_9BACT</name>
<keyword evidence="2" id="KW-0378">Hydrolase</keyword>
<dbReference type="AlphaFoldDB" id="A0A0S4LCK9"/>
<feature type="compositionally biased region" description="Basic and acidic residues" evidence="1">
    <location>
        <begin position="292"/>
        <end position="304"/>
    </location>
</feature>
<accession>A0A0S4LCK9</accession>
<dbReference type="Proteomes" id="UP000198736">
    <property type="component" value="Unassembled WGS sequence"/>
</dbReference>
<dbReference type="Gene3D" id="3.40.50.1820">
    <property type="entry name" value="alpha/beta hydrolase"/>
    <property type="match status" value="1"/>
</dbReference>
<protein>
    <submittedName>
        <fullName evidence="2">Putative Dienelactone hydrolase family protein</fullName>
    </submittedName>
</protein>
<dbReference type="GO" id="GO:0016787">
    <property type="term" value="F:hydrolase activity"/>
    <property type="evidence" value="ECO:0007669"/>
    <property type="project" value="UniProtKB-KW"/>
</dbReference>
<sequence length="323" mass="35264">MNITCCHRRYVPERSPHSLVQAIAVCLLLSGCGATQLGMCAPHTKEEGTPAGNWEECFDQSFSHEGITHPVYCLNAGTSKPPVLLLHELTGLTPGTLAYAEELSNDFTVYVPLLFGEKGTFSPTSGLWAYWFRGVVDFFPGGEWGIPTHGSAPVVDWLRAVVGKIGERHQEQRLGVIGSCMTGPLPVALLDNPQVGAAVVAQPALPLSFWWSTDADKQSLGLSLDDLQGAQESAAKIYGLRFETDCMSDRAKWRTLRDQFGDRFLDGEIPASAYRVEGKPTNAHSTLIGSWKKQDETGQSSRDARAEVRRFLLTELSGSPQGR</sequence>
<dbReference type="EMBL" id="CZPZ01000003">
    <property type="protein sequence ID" value="CUS32882.1"/>
    <property type="molecule type" value="Genomic_DNA"/>
</dbReference>
<evidence type="ECO:0000313" key="2">
    <source>
        <dbReference type="EMBL" id="CUS32882.1"/>
    </source>
</evidence>
<reference evidence="3" key="1">
    <citation type="submission" date="2015-10" db="EMBL/GenBank/DDBJ databases">
        <authorList>
            <person name="Luecker S."/>
            <person name="Luecker S."/>
        </authorList>
    </citation>
    <scope>NUCLEOTIDE SEQUENCE [LARGE SCALE GENOMIC DNA]</scope>
</reference>
<feature type="region of interest" description="Disordered" evidence="1">
    <location>
        <begin position="283"/>
        <end position="304"/>
    </location>
</feature>
<dbReference type="SUPFAM" id="SSF53474">
    <property type="entry name" value="alpha/beta-Hydrolases"/>
    <property type="match status" value="1"/>
</dbReference>
<evidence type="ECO:0000313" key="3">
    <source>
        <dbReference type="Proteomes" id="UP000198736"/>
    </source>
</evidence>
<dbReference type="STRING" id="1742973.COMA2_110140"/>